<proteinExistence type="predicted"/>
<keyword evidence="3" id="KW-1185">Reference proteome</keyword>
<evidence type="ECO:0008006" key="4">
    <source>
        <dbReference type="Google" id="ProtNLM"/>
    </source>
</evidence>
<dbReference type="CDD" id="cd18186">
    <property type="entry name" value="BTB_POZ_ZBTB_KLHL-like"/>
    <property type="match status" value="1"/>
</dbReference>
<name>A0A8H4KGW8_9HYPO</name>
<dbReference type="OrthoDB" id="3594103at2759"/>
<evidence type="ECO:0000313" key="3">
    <source>
        <dbReference type="Proteomes" id="UP000605986"/>
    </source>
</evidence>
<feature type="compositionally biased region" description="Polar residues" evidence="1">
    <location>
        <begin position="464"/>
        <end position="476"/>
    </location>
</feature>
<dbReference type="AlphaFoldDB" id="A0A8H4KGW8"/>
<accession>A0A8H4KGW8</accession>
<dbReference type="Proteomes" id="UP000605986">
    <property type="component" value="Unassembled WGS sequence"/>
</dbReference>
<protein>
    <recommendedName>
        <fullName evidence="4">BTB domain-containing protein</fullName>
    </recommendedName>
</protein>
<feature type="region of interest" description="Disordered" evidence="1">
    <location>
        <begin position="259"/>
        <end position="302"/>
    </location>
</feature>
<evidence type="ECO:0000313" key="2">
    <source>
        <dbReference type="EMBL" id="KAF4449576.1"/>
    </source>
</evidence>
<organism evidence="2 3">
    <name type="scientific">Fusarium austroafricanum</name>
    <dbReference type="NCBI Taxonomy" id="2364996"/>
    <lineage>
        <taxon>Eukaryota</taxon>
        <taxon>Fungi</taxon>
        <taxon>Dikarya</taxon>
        <taxon>Ascomycota</taxon>
        <taxon>Pezizomycotina</taxon>
        <taxon>Sordariomycetes</taxon>
        <taxon>Hypocreomycetidae</taxon>
        <taxon>Hypocreales</taxon>
        <taxon>Nectriaceae</taxon>
        <taxon>Fusarium</taxon>
        <taxon>Fusarium concolor species complex</taxon>
    </lineage>
</organism>
<sequence>MVSIEKSPYSDEFAEVRFKGENKTRVHRGILVQSLQSSPRLIKGLKHGSPPDLTLNLEDVPPHVGHVILHYLYTGRYSCCPSIGGNPSPVNAPALSVALQVMVAAESLEWTSMQMVSMDEALRLCAHLSLPMILETFDRLDINFDKFPKLEAHLQQRLLDYKSGRTVPLEDGFTCKTRNTLSNVLFKALVAIKNQESADESKTKETQDDDELSEIVTADPEPTLEIDQTIFDMWDYLSEKYPVPQEPRPFANVFSRRVTETNGKKEESAISSDTTGSTSHQPPTDTKTTPPSNPEEDQELDSLLEKEKKESYLSPQDYDRLLLLWVKRRGSTLWDTQAISSNTPKNEEIRVLIGKLKKQGYLYSHEYYRLFALWGLRKRRQLKDKWNKSVKALDEYNSIIPRDKADLSRDSDFGYQVHRGTVVSDADLERASWAHFWWRNQNGLPSIRCRLRCMHQEPEDESDWTSVGQMTPGSTESESDYGF</sequence>
<feature type="compositionally biased region" description="Basic and acidic residues" evidence="1">
    <location>
        <begin position="259"/>
        <end position="268"/>
    </location>
</feature>
<feature type="region of interest" description="Disordered" evidence="1">
    <location>
        <begin position="196"/>
        <end position="221"/>
    </location>
</feature>
<feature type="compositionally biased region" description="Polar residues" evidence="1">
    <location>
        <begin position="269"/>
        <end position="290"/>
    </location>
</feature>
<gene>
    <name evidence="2" type="ORF">F53441_7143</name>
</gene>
<evidence type="ECO:0000256" key="1">
    <source>
        <dbReference type="SAM" id="MobiDB-lite"/>
    </source>
</evidence>
<dbReference type="EMBL" id="JAADJG010000278">
    <property type="protein sequence ID" value="KAF4449576.1"/>
    <property type="molecule type" value="Genomic_DNA"/>
</dbReference>
<feature type="region of interest" description="Disordered" evidence="1">
    <location>
        <begin position="460"/>
        <end position="483"/>
    </location>
</feature>
<comment type="caution">
    <text evidence="2">The sequence shown here is derived from an EMBL/GenBank/DDBJ whole genome shotgun (WGS) entry which is preliminary data.</text>
</comment>
<reference evidence="2" key="1">
    <citation type="submission" date="2020-01" db="EMBL/GenBank/DDBJ databases">
        <title>Identification and distribution of gene clusters putatively required for synthesis of sphingolipid metabolism inhibitors in phylogenetically diverse species of the filamentous fungus Fusarium.</title>
        <authorList>
            <person name="Kim H.-S."/>
            <person name="Busman M."/>
            <person name="Brown D.W."/>
            <person name="Divon H."/>
            <person name="Uhlig S."/>
            <person name="Proctor R.H."/>
        </authorList>
    </citation>
    <scope>NUCLEOTIDE SEQUENCE</scope>
    <source>
        <strain evidence="2">NRRL 53441</strain>
    </source>
</reference>